<sequence length="53" mass="6109">MSQKLKAAMVFSIEWNRLVSLIHIRGIPWRAVHSVVSGVGWKFSQHPLKPQQE</sequence>
<comment type="caution">
    <text evidence="1">The sequence shown here is derived from an EMBL/GenBank/DDBJ whole genome shotgun (WGS) entry which is preliminary data.</text>
</comment>
<accession>A0A9D4D7Q3</accession>
<gene>
    <name evidence="1" type="ORF">DPMN_046354</name>
</gene>
<reference evidence="1" key="2">
    <citation type="submission" date="2020-11" db="EMBL/GenBank/DDBJ databases">
        <authorList>
            <person name="McCartney M.A."/>
            <person name="Auch B."/>
            <person name="Kono T."/>
            <person name="Mallez S."/>
            <person name="Becker A."/>
            <person name="Gohl D.M."/>
            <person name="Silverstein K.A.T."/>
            <person name="Koren S."/>
            <person name="Bechman K.B."/>
            <person name="Herman A."/>
            <person name="Abrahante J.E."/>
            <person name="Garbe J."/>
        </authorList>
    </citation>
    <scope>NUCLEOTIDE SEQUENCE</scope>
    <source>
        <strain evidence="1">Duluth1</strain>
        <tissue evidence="1">Whole animal</tissue>
    </source>
</reference>
<dbReference type="EMBL" id="JAIWYP010000011">
    <property type="protein sequence ID" value="KAH3739694.1"/>
    <property type="molecule type" value="Genomic_DNA"/>
</dbReference>
<evidence type="ECO:0000313" key="2">
    <source>
        <dbReference type="Proteomes" id="UP000828390"/>
    </source>
</evidence>
<protein>
    <submittedName>
        <fullName evidence="1">Uncharacterized protein</fullName>
    </submittedName>
</protein>
<organism evidence="1 2">
    <name type="scientific">Dreissena polymorpha</name>
    <name type="common">Zebra mussel</name>
    <name type="synonym">Mytilus polymorpha</name>
    <dbReference type="NCBI Taxonomy" id="45954"/>
    <lineage>
        <taxon>Eukaryota</taxon>
        <taxon>Metazoa</taxon>
        <taxon>Spiralia</taxon>
        <taxon>Lophotrochozoa</taxon>
        <taxon>Mollusca</taxon>
        <taxon>Bivalvia</taxon>
        <taxon>Autobranchia</taxon>
        <taxon>Heteroconchia</taxon>
        <taxon>Euheterodonta</taxon>
        <taxon>Imparidentia</taxon>
        <taxon>Neoheterodontei</taxon>
        <taxon>Myida</taxon>
        <taxon>Dreissenoidea</taxon>
        <taxon>Dreissenidae</taxon>
        <taxon>Dreissena</taxon>
    </lineage>
</organism>
<name>A0A9D4D7Q3_DREPO</name>
<reference evidence="1" key="1">
    <citation type="journal article" date="2019" name="bioRxiv">
        <title>The Genome of the Zebra Mussel, Dreissena polymorpha: A Resource for Invasive Species Research.</title>
        <authorList>
            <person name="McCartney M.A."/>
            <person name="Auch B."/>
            <person name="Kono T."/>
            <person name="Mallez S."/>
            <person name="Zhang Y."/>
            <person name="Obille A."/>
            <person name="Becker A."/>
            <person name="Abrahante J.E."/>
            <person name="Garbe J."/>
            <person name="Badalamenti J.P."/>
            <person name="Herman A."/>
            <person name="Mangelson H."/>
            <person name="Liachko I."/>
            <person name="Sullivan S."/>
            <person name="Sone E.D."/>
            <person name="Koren S."/>
            <person name="Silverstein K.A.T."/>
            <person name="Beckman K.B."/>
            <person name="Gohl D.M."/>
        </authorList>
    </citation>
    <scope>NUCLEOTIDE SEQUENCE</scope>
    <source>
        <strain evidence="1">Duluth1</strain>
        <tissue evidence="1">Whole animal</tissue>
    </source>
</reference>
<evidence type="ECO:0000313" key="1">
    <source>
        <dbReference type="EMBL" id="KAH3739694.1"/>
    </source>
</evidence>
<dbReference type="AlphaFoldDB" id="A0A9D4D7Q3"/>
<proteinExistence type="predicted"/>
<dbReference type="Proteomes" id="UP000828390">
    <property type="component" value="Unassembled WGS sequence"/>
</dbReference>
<keyword evidence="2" id="KW-1185">Reference proteome</keyword>